<dbReference type="Proteomes" id="UP001595722">
    <property type="component" value="Unassembled WGS sequence"/>
</dbReference>
<comment type="caution">
    <text evidence="7">The sequence shown here is derived from an EMBL/GenBank/DDBJ whole genome shotgun (WGS) entry which is preliminary data.</text>
</comment>
<dbReference type="HAMAP" id="MF_00171">
    <property type="entry name" value="TruA"/>
    <property type="match status" value="1"/>
</dbReference>
<sequence length="282" mass="32112">MKVTRRFAAVVEYNGTYFHGWQKQLHHNNPTVQAALEAAISKVANHKVDIFCAGRTDTGVHATRQVIHFDSDAARSNYSWLMGVNTNLPDGVALQWVDEVSPEFHARYKARARRYRYLINNSPAKSALQHDQLTWWRYPLDAEKMHQAAQYLLGEHDFSAFRAKDCQAKSPVKTMHRIAVQRWGELIMLELEASAFLYHMVRNIVGVLLPIGEGHQPVEWMQQVLSSQDRNQAGVTAPGQGLYFVGVDYPPQFEVPCDPYGPLLLQPLLEVSGFQRPFVNQQ</sequence>
<dbReference type="GO" id="GO:0160147">
    <property type="term" value="F:tRNA pseudouridine(38-40) synthase activity"/>
    <property type="evidence" value="ECO:0007669"/>
    <property type="project" value="UniProtKB-EC"/>
</dbReference>
<feature type="active site" description="Nucleophile" evidence="4">
    <location>
        <position position="57"/>
    </location>
</feature>
<dbReference type="EC" id="5.4.99.12" evidence="4"/>
<comment type="subunit">
    <text evidence="4">Homodimer.</text>
</comment>
<dbReference type="InterPro" id="IPR020097">
    <property type="entry name" value="PsdUridine_synth_TruA_a/b_dom"/>
</dbReference>
<comment type="similarity">
    <text evidence="1 4 5">Belongs to the tRNA pseudouridine synthase TruA family.</text>
</comment>
<dbReference type="InterPro" id="IPR020094">
    <property type="entry name" value="TruA/RsuA/RluB/E/F_N"/>
</dbReference>
<feature type="binding site" evidence="4">
    <location>
        <position position="115"/>
    </location>
    <ligand>
        <name>substrate</name>
    </ligand>
</feature>
<evidence type="ECO:0000313" key="8">
    <source>
        <dbReference type="Proteomes" id="UP001595722"/>
    </source>
</evidence>
<dbReference type="SUPFAM" id="SSF55120">
    <property type="entry name" value="Pseudouridine synthase"/>
    <property type="match status" value="1"/>
</dbReference>
<dbReference type="InterPro" id="IPR001406">
    <property type="entry name" value="PsdUridine_synth_TruA"/>
</dbReference>
<dbReference type="InterPro" id="IPR020103">
    <property type="entry name" value="PsdUridine_synth_cat_dom_sf"/>
</dbReference>
<keyword evidence="2 4" id="KW-0819">tRNA processing</keyword>
<dbReference type="EMBL" id="JBHRYB010000013">
    <property type="protein sequence ID" value="MFC3680705.1"/>
    <property type="molecule type" value="Genomic_DNA"/>
</dbReference>
<dbReference type="Pfam" id="PF01416">
    <property type="entry name" value="PseudoU_synth_1"/>
    <property type="match status" value="2"/>
</dbReference>
<evidence type="ECO:0000256" key="3">
    <source>
        <dbReference type="ARBA" id="ARBA00023235"/>
    </source>
</evidence>
<dbReference type="Gene3D" id="3.30.70.660">
    <property type="entry name" value="Pseudouridine synthase I, catalytic domain, C-terminal subdomain"/>
    <property type="match status" value="1"/>
</dbReference>
<reference evidence="8" key="1">
    <citation type="journal article" date="2019" name="Int. J. Syst. Evol. Microbiol.">
        <title>The Global Catalogue of Microorganisms (GCM) 10K type strain sequencing project: providing services to taxonomists for standard genome sequencing and annotation.</title>
        <authorList>
            <consortium name="The Broad Institute Genomics Platform"/>
            <consortium name="The Broad Institute Genome Sequencing Center for Infectious Disease"/>
            <person name="Wu L."/>
            <person name="Ma J."/>
        </authorList>
    </citation>
    <scope>NUCLEOTIDE SEQUENCE [LARGE SCALE GENOMIC DNA]</scope>
    <source>
        <strain evidence="8">KCTC 42424</strain>
    </source>
</reference>
<gene>
    <name evidence="4 7" type="primary">truA</name>
    <name evidence="7" type="ORF">ACFOMG_11415</name>
</gene>
<evidence type="ECO:0000256" key="5">
    <source>
        <dbReference type="RuleBase" id="RU003792"/>
    </source>
</evidence>
<name>A0ABV7VT37_9GAMM</name>
<comment type="function">
    <text evidence="4">Formation of pseudouridine at positions 38, 39 and 40 in the anticodon stem and loop of transfer RNAs.</text>
</comment>
<evidence type="ECO:0000256" key="2">
    <source>
        <dbReference type="ARBA" id="ARBA00022694"/>
    </source>
</evidence>
<dbReference type="NCBIfam" id="TIGR00071">
    <property type="entry name" value="hisT_truA"/>
    <property type="match status" value="1"/>
</dbReference>
<dbReference type="InterPro" id="IPR020095">
    <property type="entry name" value="PsdUridine_synth_TruA_C"/>
</dbReference>
<dbReference type="Gene3D" id="3.30.70.580">
    <property type="entry name" value="Pseudouridine synthase I, catalytic domain, N-terminal subdomain"/>
    <property type="match status" value="1"/>
</dbReference>
<protein>
    <recommendedName>
        <fullName evidence="4">tRNA pseudouridine synthase A</fullName>
        <ecNumber evidence="4">5.4.99.12</ecNumber>
    </recommendedName>
    <alternativeName>
        <fullName evidence="4">tRNA pseudouridine(38-40) synthase</fullName>
    </alternativeName>
    <alternativeName>
        <fullName evidence="4">tRNA pseudouridylate synthase I</fullName>
    </alternativeName>
    <alternativeName>
        <fullName evidence="4">tRNA-uridine isomerase I</fullName>
    </alternativeName>
</protein>
<dbReference type="PANTHER" id="PTHR11142:SF0">
    <property type="entry name" value="TRNA PSEUDOURIDINE SYNTHASE-LIKE 1"/>
    <property type="match status" value="1"/>
</dbReference>
<proteinExistence type="inferred from homology"/>
<keyword evidence="3 4" id="KW-0413">Isomerase</keyword>
<evidence type="ECO:0000256" key="1">
    <source>
        <dbReference type="ARBA" id="ARBA00009375"/>
    </source>
</evidence>
<dbReference type="PANTHER" id="PTHR11142">
    <property type="entry name" value="PSEUDOURIDYLATE SYNTHASE"/>
    <property type="match status" value="1"/>
</dbReference>
<accession>A0ABV7VT37</accession>
<comment type="caution">
    <text evidence="4">Lacks conserved residue(s) required for the propagation of feature annotation.</text>
</comment>
<comment type="catalytic activity">
    <reaction evidence="4 5">
        <text>uridine(38/39/40) in tRNA = pseudouridine(38/39/40) in tRNA</text>
        <dbReference type="Rhea" id="RHEA:22376"/>
        <dbReference type="Rhea" id="RHEA-COMP:10085"/>
        <dbReference type="Rhea" id="RHEA-COMP:10087"/>
        <dbReference type="ChEBI" id="CHEBI:65314"/>
        <dbReference type="ChEBI" id="CHEBI:65315"/>
        <dbReference type="EC" id="5.4.99.12"/>
    </reaction>
</comment>
<keyword evidence="8" id="KW-1185">Reference proteome</keyword>
<dbReference type="CDD" id="cd02570">
    <property type="entry name" value="PseudoU_synth_EcTruA"/>
    <property type="match status" value="1"/>
</dbReference>
<feature type="domain" description="Pseudouridine synthase I TruA alpha/beta" evidence="6">
    <location>
        <begin position="148"/>
        <end position="250"/>
    </location>
</feature>
<dbReference type="PIRSF" id="PIRSF001430">
    <property type="entry name" value="tRNA_psdUrid_synth"/>
    <property type="match status" value="1"/>
</dbReference>
<dbReference type="RefSeq" id="WP_376866744.1">
    <property type="nucleotide sequence ID" value="NZ_JBHRYB010000013.1"/>
</dbReference>
<organism evidence="7 8">
    <name type="scientific">Bacterioplanoides pacificum</name>
    <dbReference type="NCBI Taxonomy" id="1171596"/>
    <lineage>
        <taxon>Bacteria</taxon>
        <taxon>Pseudomonadati</taxon>
        <taxon>Pseudomonadota</taxon>
        <taxon>Gammaproteobacteria</taxon>
        <taxon>Oceanospirillales</taxon>
        <taxon>Oceanospirillaceae</taxon>
        <taxon>Bacterioplanoides</taxon>
    </lineage>
</organism>
<evidence type="ECO:0000259" key="6">
    <source>
        <dbReference type="Pfam" id="PF01416"/>
    </source>
</evidence>
<feature type="domain" description="Pseudouridine synthase I TruA alpha/beta" evidence="6">
    <location>
        <begin position="9"/>
        <end position="108"/>
    </location>
</feature>
<evidence type="ECO:0000313" key="7">
    <source>
        <dbReference type="EMBL" id="MFC3680705.1"/>
    </source>
</evidence>
<evidence type="ECO:0000256" key="4">
    <source>
        <dbReference type="HAMAP-Rule" id="MF_00171"/>
    </source>
</evidence>